<reference evidence="1" key="1">
    <citation type="submission" date="2014-09" db="EMBL/GenBank/DDBJ databases">
        <authorList>
            <person name="Magalhaes I.L.F."/>
            <person name="Oliveira U."/>
            <person name="Santos F.R."/>
            <person name="Vidigal T.H.D.A."/>
            <person name="Brescovit A.D."/>
            <person name="Santos A.J."/>
        </authorList>
    </citation>
    <scope>NUCLEOTIDE SEQUENCE</scope>
    <source>
        <tissue evidence="1">Shoot tissue taken approximately 20 cm above the soil surface</tissue>
    </source>
</reference>
<name>A0A0A9HLQ9_ARUDO</name>
<accession>A0A0A9HLQ9</accession>
<reference evidence="1" key="2">
    <citation type="journal article" date="2015" name="Data Brief">
        <title>Shoot transcriptome of the giant reed, Arundo donax.</title>
        <authorList>
            <person name="Barrero R.A."/>
            <person name="Guerrero F.D."/>
            <person name="Moolhuijzen P."/>
            <person name="Goolsby J.A."/>
            <person name="Tidwell J."/>
            <person name="Bellgard S.E."/>
            <person name="Bellgard M.I."/>
        </authorList>
    </citation>
    <scope>NUCLEOTIDE SEQUENCE</scope>
    <source>
        <tissue evidence="1">Shoot tissue taken approximately 20 cm above the soil surface</tissue>
    </source>
</reference>
<evidence type="ECO:0000313" key="1">
    <source>
        <dbReference type="EMBL" id="JAE38075.1"/>
    </source>
</evidence>
<dbReference type="AlphaFoldDB" id="A0A0A9HLQ9"/>
<proteinExistence type="predicted"/>
<protein>
    <submittedName>
        <fullName evidence="1">Uncharacterized protein</fullName>
    </submittedName>
</protein>
<organism evidence="1">
    <name type="scientific">Arundo donax</name>
    <name type="common">Giant reed</name>
    <name type="synonym">Donax arundinaceus</name>
    <dbReference type="NCBI Taxonomy" id="35708"/>
    <lineage>
        <taxon>Eukaryota</taxon>
        <taxon>Viridiplantae</taxon>
        <taxon>Streptophyta</taxon>
        <taxon>Embryophyta</taxon>
        <taxon>Tracheophyta</taxon>
        <taxon>Spermatophyta</taxon>
        <taxon>Magnoliopsida</taxon>
        <taxon>Liliopsida</taxon>
        <taxon>Poales</taxon>
        <taxon>Poaceae</taxon>
        <taxon>PACMAD clade</taxon>
        <taxon>Arundinoideae</taxon>
        <taxon>Arundineae</taxon>
        <taxon>Arundo</taxon>
    </lineage>
</organism>
<dbReference type="EMBL" id="GBRH01159821">
    <property type="protein sequence ID" value="JAE38075.1"/>
    <property type="molecule type" value="Transcribed_RNA"/>
</dbReference>
<sequence>MFLDLVAGNTSEHSVLVLEPAPFSSHIVQCHLITPIHGVGWSPAGVLASASLLMLSCLL</sequence>